<dbReference type="Gene3D" id="3.40.190.10">
    <property type="entry name" value="Periplasmic binding protein-like II"/>
    <property type="match status" value="2"/>
</dbReference>
<evidence type="ECO:0000313" key="5">
    <source>
        <dbReference type="EMBL" id="TCO58734.1"/>
    </source>
</evidence>
<evidence type="ECO:0000256" key="1">
    <source>
        <dbReference type="ARBA" id="ARBA00004418"/>
    </source>
</evidence>
<gene>
    <name evidence="5" type="ORF">EV192_105806</name>
</gene>
<evidence type="ECO:0000256" key="3">
    <source>
        <dbReference type="ARBA" id="ARBA00022729"/>
    </source>
</evidence>
<sequence length="310" mass="32447">MAAVGLLSAVPGCGLLSGPKQAPHGAEGATVRLGVVPIIDVAPVYIAMRAGYFRDEGVDVRIRTVQGGAAGIPAMVSGDLDVTFGNWVSFFTAQAKGTADLKLVADGYRGKPGMFLVLALPDGPVRSAKDLAGRKIAVNTRGNVTELAVRAAMRAQGVDVSAVQFTEMPFLDMQSALQRKDVDAALVVEPFLTSAIRQAGAVPVLDTMTGAATELPIGGYATTAKFAAGNPATLDAFRRALGKAQRDAADRHRVEEVIADYAKVDSSVAAQVHLGSYPTGIDANRLRNVVSIMRDNGMLDRDLDPSTMVL</sequence>
<dbReference type="InterPro" id="IPR015168">
    <property type="entry name" value="SsuA/THI5"/>
</dbReference>
<dbReference type="EMBL" id="SLWS01000005">
    <property type="protein sequence ID" value="TCO58734.1"/>
    <property type="molecule type" value="Genomic_DNA"/>
</dbReference>
<comment type="caution">
    <text evidence="5">The sequence shown here is derived from an EMBL/GenBank/DDBJ whole genome shotgun (WGS) entry which is preliminary data.</text>
</comment>
<dbReference type="SUPFAM" id="SSF53850">
    <property type="entry name" value="Periplasmic binding protein-like II"/>
    <property type="match status" value="1"/>
</dbReference>
<dbReference type="PANTHER" id="PTHR30024:SF47">
    <property type="entry name" value="TAURINE-BINDING PERIPLASMIC PROTEIN"/>
    <property type="match status" value="1"/>
</dbReference>
<dbReference type="Proteomes" id="UP000295680">
    <property type="component" value="Unassembled WGS sequence"/>
</dbReference>
<comment type="subcellular location">
    <subcellularLocation>
        <location evidence="1">Periplasm</location>
    </subcellularLocation>
</comment>
<dbReference type="GO" id="GO:0042597">
    <property type="term" value="C:periplasmic space"/>
    <property type="evidence" value="ECO:0007669"/>
    <property type="project" value="UniProtKB-SubCell"/>
</dbReference>
<proteinExistence type="inferred from homology"/>
<evidence type="ECO:0000313" key="6">
    <source>
        <dbReference type="Proteomes" id="UP000295680"/>
    </source>
</evidence>
<organism evidence="5 6">
    <name type="scientific">Actinocrispum wychmicini</name>
    <dbReference type="NCBI Taxonomy" id="1213861"/>
    <lineage>
        <taxon>Bacteria</taxon>
        <taxon>Bacillati</taxon>
        <taxon>Actinomycetota</taxon>
        <taxon>Actinomycetes</taxon>
        <taxon>Pseudonocardiales</taxon>
        <taxon>Pseudonocardiaceae</taxon>
        <taxon>Actinocrispum</taxon>
    </lineage>
</organism>
<feature type="domain" description="SsuA/THI5-like" evidence="4">
    <location>
        <begin position="40"/>
        <end position="249"/>
    </location>
</feature>
<comment type="similarity">
    <text evidence="2">Belongs to the bacterial solute-binding protein SsuA/TauA family.</text>
</comment>
<name>A0A4R2JI25_9PSEU</name>
<dbReference type="PANTHER" id="PTHR30024">
    <property type="entry name" value="ALIPHATIC SULFONATES-BINDING PROTEIN-RELATED"/>
    <property type="match status" value="1"/>
</dbReference>
<keyword evidence="6" id="KW-1185">Reference proteome</keyword>
<keyword evidence="3" id="KW-0732">Signal</keyword>
<accession>A0A4R2JI25</accession>
<protein>
    <submittedName>
        <fullName evidence="5">NitT/TauT family transport system substrate-binding protein</fullName>
    </submittedName>
</protein>
<evidence type="ECO:0000259" key="4">
    <source>
        <dbReference type="Pfam" id="PF09084"/>
    </source>
</evidence>
<dbReference type="Pfam" id="PF09084">
    <property type="entry name" value="NMT1"/>
    <property type="match status" value="1"/>
</dbReference>
<evidence type="ECO:0000256" key="2">
    <source>
        <dbReference type="ARBA" id="ARBA00010742"/>
    </source>
</evidence>
<dbReference type="AlphaFoldDB" id="A0A4R2JI25"/>
<reference evidence="5 6" key="1">
    <citation type="submission" date="2019-03" db="EMBL/GenBank/DDBJ databases">
        <title>Genomic Encyclopedia of Type Strains, Phase IV (KMG-IV): sequencing the most valuable type-strain genomes for metagenomic binning, comparative biology and taxonomic classification.</title>
        <authorList>
            <person name="Goeker M."/>
        </authorList>
    </citation>
    <scope>NUCLEOTIDE SEQUENCE [LARGE SCALE GENOMIC DNA]</scope>
    <source>
        <strain evidence="5 6">DSM 45934</strain>
    </source>
</reference>